<comment type="caution">
    <text evidence="2">The sequence shown here is derived from an EMBL/GenBank/DDBJ whole genome shotgun (WGS) entry which is preliminary data.</text>
</comment>
<evidence type="ECO:0000313" key="5">
    <source>
        <dbReference type="Proteomes" id="UP000639772"/>
    </source>
</evidence>
<proteinExistence type="predicted"/>
<accession>A0A835RM11</accession>
<dbReference type="AlphaFoldDB" id="A0A835RM11"/>
<reference evidence="4 5" key="1">
    <citation type="journal article" date="2020" name="Nat. Food">
        <title>A phased Vanilla planifolia genome enables genetic improvement of flavour and production.</title>
        <authorList>
            <person name="Hasing T."/>
            <person name="Tang H."/>
            <person name="Brym M."/>
            <person name="Khazi F."/>
            <person name="Huang T."/>
            <person name="Chambers A.H."/>
        </authorList>
    </citation>
    <scope>NUCLEOTIDE SEQUENCE [LARGE SCALE GENOMIC DNA]</scope>
    <source>
        <tissue evidence="2">Leaf</tissue>
    </source>
</reference>
<organism evidence="2 4">
    <name type="scientific">Vanilla planifolia</name>
    <name type="common">Vanilla</name>
    <dbReference type="NCBI Taxonomy" id="51239"/>
    <lineage>
        <taxon>Eukaryota</taxon>
        <taxon>Viridiplantae</taxon>
        <taxon>Streptophyta</taxon>
        <taxon>Embryophyta</taxon>
        <taxon>Tracheophyta</taxon>
        <taxon>Spermatophyta</taxon>
        <taxon>Magnoliopsida</taxon>
        <taxon>Liliopsida</taxon>
        <taxon>Asparagales</taxon>
        <taxon>Orchidaceae</taxon>
        <taxon>Vanilloideae</taxon>
        <taxon>Vanilleae</taxon>
        <taxon>Vanilla</taxon>
    </lineage>
</organism>
<evidence type="ECO:0000256" key="1">
    <source>
        <dbReference type="SAM" id="MobiDB-lite"/>
    </source>
</evidence>
<dbReference type="EMBL" id="JADCNL010000002">
    <property type="protein sequence ID" value="KAG0491311.1"/>
    <property type="molecule type" value="Genomic_DNA"/>
</dbReference>
<protein>
    <submittedName>
        <fullName evidence="2">Uncharacterized protein</fullName>
    </submittedName>
</protein>
<evidence type="ECO:0000313" key="2">
    <source>
        <dbReference type="EMBL" id="KAG0491311.1"/>
    </source>
</evidence>
<gene>
    <name evidence="3" type="ORF">HPP92_004265</name>
    <name evidence="2" type="ORF">HPP92_004709</name>
</gene>
<feature type="region of interest" description="Disordered" evidence="1">
    <location>
        <begin position="36"/>
        <end position="72"/>
    </location>
</feature>
<sequence length="72" mass="8232">MAMGTGCWRQALQGKYEPVTSQFARKEDQHNRIYDRYHRDPTEVTEGRAARQCRRADESGTHSAGAHGHGFR</sequence>
<evidence type="ECO:0000313" key="4">
    <source>
        <dbReference type="Proteomes" id="UP000636800"/>
    </source>
</evidence>
<feature type="compositionally biased region" description="Basic and acidic residues" evidence="1">
    <location>
        <begin position="36"/>
        <end position="60"/>
    </location>
</feature>
<dbReference type="Proteomes" id="UP000639772">
    <property type="component" value="Unassembled WGS sequence"/>
</dbReference>
<keyword evidence="4" id="KW-1185">Reference proteome</keyword>
<name>A0A835RM11_VANPL</name>
<dbReference type="Proteomes" id="UP000636800">
    <property type="component" value="Chromosome 2"/>
</dbReference>
<evidence type="ECO:0000313" key="3">
    <source>
        <dbReference type="EMBL" id="KAG0493271.1"/>
    </source>
</evidence>
<dbReference type="EMBL" id="JADCNM010000002">
    <property type="protein sequence ID" value="KAG0493271.1"/>
    <property type="molecule type" value="Genomic_DNA"/>
</dbReference>